<dbReference type="InterPro" id="IPR011990">
    <property type="entry name" value="TPR-like_helical_dom_sf"/>
</dbReference>
<dbReference type="Proteomes" id="UP001237642">
    <property type="component" value="Unassembled WGS sequence"/>
</dbReference>
<dbReference type="InterPro" id="IPR032867">
    <property type="entry name" value="DYW_dom"/>
</dbReference>
<feature type="repeat" description="PPR" evidence="3">
    <location>
        <begin position="393"/>
        <end position="427"/>
    </location>
</feature>
<feature type="repeat" description="PPR" evidence="3">
    <location>
        <begin position="631"/>
        <end position="665"/>
    </location>
</feature>
<accession>A0AAD8MCD7</accession>
<evidence type="ECO:0000256" key="2">
    <source>
        <dbReference type="ARBA" id="ARBA00022737"/>
    </source>
</evidence>
<dbReference type="GO" id="GO:0008270">
    <property type="term" value="F:zinc ion binding"/>
    <property type="evidence" value="ECO:0007669"/>
    <property type="project" value="InterPro"/>
</dbReference>
<keyword evidence="2" id="KW-0677">Repeat</keyword>
<reference evidence="5" key="2">
    <citation type="submission" date="2023-05" db="EMBL/GenBank/DDBJ databases">
        <authorList>
            <person name="Schelkunov M.I."/>
        </authorList>
    </citation>
    <scope>NUCLEOTIDE SEQUENCE</scope>
    <source>
        <strain evidence="5">Hsosn_3</strain>
        <tissue evidence="5">Leaf</tissue>
    </source>
</reference>
<sequence>MAMLSALTFFSNYTIQQNISLVNTKATKNHEPRTLPKSSRTDKYNRQSIDVNVSDARKNHLLTESLISYVNYGDMDNALYLFEGMSKSDTFVWNVLIRGLTDNGFFREAVDLYYRMCFSGVRADKFTFPFVIKACGELCDLREGEKVHAKVYKVGLDFDVYICNALICMYAKVGDIECAERVFSKMQRRDLVSWNSMISAYAIIGDGWSSLLCIKKMQSVGIGHDKFTVLSSLKACSLLCSLIIGKEIHGQVIKSTFRSDVVVQTSLIDMYGKCGQVQYAQNLFNWIPQMSVITWNAMIGCYALNLHPLESFTCIRNMQASGLVHPDKITLINLLPSCAQVGALIPAKSIHGFAVRREFLPHLVLETTLVDMYGKLQELRLAKQVFDQMNMKNLISWNAIIAAYVQNGQSRQALKLFSDLINNHCVPDASTISSILPAYSDIASLREGKQIHGYNIKKEFSANNFITNSIIYMYARCGDLLIAQQIFDRMYNKDVISWNTIIMAYGIHGFGKESLKLFCRMRENDIEPNASTFISVLSSCSIAGLDEEGWKYFHLMKWEYGIDPQIEHYGSMLDLLGRKGDLEKAKKFIDEMSLPPTARIWGSLLSASRQHGNIELAEVAANHILSSAHDNTGCYILLSNMYAKAGRWEDVERIKGLMSEKGLAKTTGCSDIEINYKTIRFVNHDRSHLKTDKIYDVLAILLRWIGEELFVGLSKFNPVDLVRTRLNSPKCHSIRLAISYGLISVSVGKPIVIKKNVRICSDCHDAAKKISDITNREIVVGDSKIYHHFKDGKCSCKDYW</sequence>
<feature type="repeat" description="PPR" evidence="3">
    <location>
        <begin position="159"/>
        <end position="193"/>
    </location>
</feature>
<dbReference type="FunFam" id="1.25.40.10:FF:000158">
    <property type="entry name" value="pentatricopeptide repeat-containing protein At2g33680"/>
    <property type="match status" value="1"/>
</dbReference>
<dbReference type="AlphaFoldDB" id="A0AAD8MCD7"/>
<dbReference type="PANTHER" id="PTHR47926">
    <property type="entry name" value="PENTATRICOPEPTIDE REPEAT-CONTAINING PROTEIN"/>
    <property type="match status" value="1"/>
</dbReference>
<dbReference type="Pfam" id="PF01535">
    <property type="entry name" value="PPR"/>
    <property type="match status" value="3"/>
</dbReference>
<dbReference type="PANTHER" id="PTHR47926:SF452">
    <property type="entry name" value="PENTATRICOPEPTIDE REPEAT-CONTAINING PROTEIN"/>
    <property type="match status" value="1"/>
</dbReference>
<evidence type="ECO:0000256" key="3">
    <source>
        <dbReference type="PROSITE-ProRule" id="PRU00708"/>
    </source>
</evidence>
<dbReference type="Pfam" id="PF13812">
    <property type="entry name" value="PPR_3"/>
    <property type="match status" value="1"/>
</dbReference>
<dbReference type="FunFam" id="1.25.40.10:FF:000436">
    <property type="entry name" value="Pentatricopeptide repeat-containing protein At5g39350 family"/>
    <property type="match status" value="1"/>
</dbReference>
<name>A0AAD8MCD7_9APIA</name>
<dbReference type="EMBL" id="JAUIZM010000008">
    <property type="protein sequence ID" value="KAK1370365.1"/>
    <property type="molecule type" value="Genomic_DNA"/>
</dbReference>
<feature type="domain" description="DYW" evidence="4">
    <location>
        <begin position="732"/>
        <end position="800"/>
    </location>
</feature>
<dbReference type="InterPro" id="IPR046960">
    <property type="entry name" value="PPR_At4g14850-like_plant"/>
</dbReference>
<dbReference type="NCBIfam" id="TIGR00756">
    <property type="entry name" value="PPR"/>
    <property type="match status" value="5"/>
</dbReference>
<dbReference type="FunFam" id="1.25.40.10:FF:000073">
    <property type="entry name" value="Pentatricopeptide repeat-containing protein chloroplastic"/>
    <property type="match status" value="1"/>
</dbReference>
<feature type="repeat" description="PPR" evidence="3">
    <location>
        <begin position="494"/>
        <end position="528"/>
    </location>
</feature>
<dbReference type="Pfam" id="PF13041">
    <property type="entry name" value="PPR_2"/>
    <property type="match status" value="3"/>
</dbReference>
<dbReference type="InterPro" id="IPR002885">
    <property type="entry name" value="PPR_rpt"/>
</dbReference>
<evidence type="ECO:0000313" key="5">
    <source>
        <dbReference type="EMBL" id="KAK1370365.1"/>
    </source>
</evidence>
<dbReference type="PROSITE" id="PS51375">
    <property type="entry name" value="PPR"/>
    <property type="match status" value="5"/>
</dbReference>
<protein>
    <submittedName>
        <fullName evidence="5">Pentatricopeptide repeat-containing protein</fullName>
    </submittedName>
</protein>
<evidence type="ECO:0000256" key="1">
    <source>
        <dbReference type="ARBA" id="ARBA00006643"/>
    </source>
</evidence>
<reference evidence="5" key="1">
    <citation type="submission" date="2023-02" db="EMBL/GenBank/DDBJ databases">
        <title>Genome of toxic invasive species Heracleum sosnowskyi carries increased number of genes despite the absence of recent whole-genome duplications.</title>
        <authorList>
            <person name="Schelkunov M."/>
            <person name="Shtratnikova V."/>
            <person name="Makarenko M."/>
            <person name="Klepikova A."/>
            <person name="Omelchenko D."/>
            <person name="Novikova G."/>
            <person name="Obukhova E."/>
            <person name="Bogdanov V."/>
            <person name="Penin A."/>
            <person name="Logacheva M."/>
        </authorList>
    </citation>
    <scope>NUCLEOTIDE SEQUENCE</scope>
    <source>
        <strain evidence="5">Hsosn_3</strain>
        <tissue evidence="5">Leaf</tissue>
    </source>
</reference>
<evidence type="ECO:0000259" key="4">
    <source>
        <dbReference type="Pfam" id="PF14432"/>
    </source>
</evidence>
<organism evidence="5 6">
    <name type="scientific">Heracleum sosnowskyi</name>
    <dbReference type="NCBI Taxonomy" id="360622"/>
    <lineage>
        <taxon>Eukaryota</taxon>
        <taxon>Viridiplantae</taxon>
        <taxon>Streptophyta</taxon>
        <taxon>Embryophyta</taxon>
        <taxon>Tracheophyta</taxon>
        <taxon>Spermatophyta</taxon>
        <taxon>Magnoliopsida</taxon>
        <taxon>eudicotyledons</taxon>
        <taxon>Gunneridae</taxon>
        <taxon>Pentapetalae</taxon>
        <taxon>asterids</taxon>
        <taxon>campanulids</taxon>
        <taxon>Apiales</taxon>
        <taxon>Apiaceae</taxon>
        <taxon>Apioideae</taxon>
        <taxon>apioid superclade</taxon>
        <taxon>Tordylieae</taxon>
        <taxon>Tordyliinae</taxon>
        <taxon>Heracleum</taxon>
    </lineage>
</organism>
<comment type="similarity">
    <text evidence="1">Belongs to the PPR family. PCMP-H subfamily.</text>
</comment>
<comment type="caution">
    <text evidence="5">The sequence shown here is derived from an EMBL/GenBank/DDBJ whole genome shotgun (WGS) entry which is preliminary data.</text>
</comment>
<keyword evidence="6" id="KW-1185">Reference proteome</keyword>
<proteinExistence type="inferred from homology"/>
<feature type="repeat" description="PPR" evidence="3">
    <location>
        <begin position="89"/>
        <end position="123"/>
    </location>
</feature>
<gene>
    <name evidence="5" type="ORF">POM88_036457</name>
</gene>
<dbReference type="GO" id="GO:0009451">
    <property type="term" value="P:RNA modification"/>
    <property type="evidence" value="ECO:0007669"/>
    <property type="project" value="InterPro"/>
</dbReference>
<dbReference type="Pfam" id="PF14432">
    <property type="entry name" value="DYW_deaminase"/>
    <property type="match status" value="1"/>
</dbReference>
<dbReference type="Gene3D" id="1.25.40.10">
    <property type="entry name" value="Tetratricopeptide repeat domain"/>
    <property type="match status" value="5"/>
</dbReference>
<dbReference type="GO" id="GO:0099402">
    <property type="term" value="P:plant organ development"/>
    <property type="evidence" value="ECO:0007669"/>
    <property type="project" value="UniProtKB-ARBA"/>
</dbReference>
<evidence type="ECO:0000313" key="6">
    <source>
        <dbReference type="Proteomes" id="UP001237642"/>
    </source>
</evidence>
<dbReference type="InterPro" id="IPR046848">
    <property type="entry name" value="E_motif"/>
</dbReference>
<dbReference type="FunFam" id="1.25.40.10:FF:000682">
    <property type="entry name" value="Pentatricopeptide repeat-containing protein At3g16610"/>
    <property type="match status" value="1"/>
</dbReference>
<dbReference type="GO" id="GO:0003723">
    <property type="term" value="F:RNA binding"/>
    <property type="evidence" value="ECO:0007669"/>
    <property type="project" value="InterPro"/>
</dbReference>
<dbReference type="Pfam" id="PF20431">
    <property type="entry name" value="E_motif"/>
    <property type="match status" value="1"/>
</dbReference>